<gene>
    <name evidence="1" type="ORF">O3P69_015105</name>
</gene>
<proteinExistence type="predicted"/>
<organism evidence="1 2">
    <name type="scientific">Scylla paramamosain</name>
    <name type="common">Mud crab</name>
    <dbReference type="NCBI Taxonomy" id="85552"/>
    <lineage>
        <taxon>Eukaryota</taxon>
        <taxon>Metazoa</taxon>
        <taxon>Ecdysozoa</taxon>
        <taxon>Arthropoda</taxon>
        <taxon>Crustacea</taxon>
        <taxon>Multicrustacea</taxon>
        <taxon>Malacostraca</taxon>
        <taxon>Eumalacostraca</taxon>
        <taxon>Eucarida</taxon>
        <taxon>Decapoda</taxon>
        <taxon>Pleocyemata</taxon>
        <taxon>Brachyura</taxon>
        <taxon>Eubrachyura</taxon>
        <taxon>Portunoidea</taxon>
        <taxon>Portunidae</taxon>
        <taxon>Portuninae</taxon>
        <taxon>Scylla</taxon>
    </lineage>
</organism>
<evidence type="ECO:0000313" key="2">
    <source>
        <dbReference type="Proteomes" id="UP001487740"/>
    </source>
</evidence>
<evidence type="ECO:0000313" key="1">
    <source>
        <dbReference type="EMBL" id="KAK8381862.1"/>
    </source>
</evidence>
<dbReference type="AlphaFoldDB" id="A0AAW0T629"/>
<comment type="caution">
    <text evidence="1">The sequence shown here is derived from an EMBL/GenBank/DDBJ whole genome shotgun (WGS) entry which is preliminary data.</text>
</comment>
<protein>
    <submittedName>
        <fullName evidence="1">Uncharacterized protein</fullName>
    </submittedName>
</protein>
<keyword evidence="2" id="KW-1185">Reference proteome</keyword>
<dbReference type="EMBL" id="JARAKH010000039">
    <property type="protein sequence ID" value="KAK8381862.1"/>
    <property type="molecule type" value="Genomic_DNA"/>
</dbReference>
<name>A0AAW0T629_SCYPA</name>
<accession>A0AAW0T629</accession>
<sequence>MDQLDTIMATHLCQNVIIVGNLNQHLVSRAFTELTAVHGLTDQINFVSHVRGASLHPVLTASRSDHLAVLCEVGFNPACEEKYRVGHAWSASQLDATRPSTACRAMASVAACVSKRRECFPAFPVDPPPAGVNGISRRLSAVTSVPSAPFPHRPLHRWQRGRIGQHASPLGRRTPTFAVRGAPNTDKHDFFQVRM</sequence>
<dbReference type="Proteomes" id="UP001487740">
    <property type="component" value="Unassembled WGS sequence"/>
</dbReference>
<reference evidence="1 2" key="1">
    <citation type="submission" date="2023-03" db="EMBL/GenBank/DDBJ databases">
        <title>High-quality genome of Scylla paramamosain provides insights in environmental adaptation.</title>
        <authorList>
            <person name="Zhang L."/>
        </authorList>
    </citation>
    <scope>NUCLEOTIDE SEQUENCE [LARGE SCALE GENOMIC DNA]</scope>
    <source>
        <strain evidence="1">LZ_2023a</strain>
        <tissue evidence="1">Muscle</tissue>
    </source>
</reference>